<protein>
    <submittedName>
        <fullName evidence="1">YheC/YheD family protein</fullName>
    </submittedName>
</protein>
<dbReference type="Gene3D" id="3.30.470.20">
    <property type="entry name" value="ATP-grasp fold, B domain"/>
    <property type="match status" value="1"/>
</dbReference>
<sequence>MNKTTGYVGILVASRKQRKYMLKQYLDNNASNMKLYCFTPTSINWGQKRIVGLHRLNGQWVESLFPFPQVVYNRCYNRDSKLIERLEAVIGRNKCFNHINRFNKHIVSKKLSRWLAPHLPETVLYDKELAVHFLGTHRHMYFKPCFGNKGKGVYRVELKDSGEIEIGYHHYTPHIIVGDMAQFQERIQQLLGSTPYVMQKGIHVKPLGEQTFDIRVLVQKNKSGQWAVTNVVSRIAHKGYFNTSICENVCLSQDILTQLYSPEEMNAILCSIYDTSLRAAEILEIDGRHHLAELSVDFVLDNEGHGWIIEVNGKPSKDLYDGIHKRYRVYKRPMEYAKYLSKHRSN</sequence>
<dbReference type="InterPro" id="IPR026838">
    <property type="entry name" value="YheC/D"/>
</dbReference>
<evidence type="ECO:0000313" key="1">
    <source>
        <dbReference type="EMBL" id="MFD1224559.1"/>
    </source>
</evidence>
<dbReference type="RefSeq" id="WP_345590983.1">
    <property type="nucleotide sequence ID" value="NZ_BAABJG010000026.1"/>
</dbReference>
<accession>A0ABW3UWC6</accession>
<dbReference type="Proteomes" id="UP001597180">
    <property type="component" value="Unassembled WGS sequence"/>
</dbReference>
<organism evidence="1 2">
    <name type="scientific">Paenibacillus vulneris</name>
    <dbReference type="NCBI Taxonomy" id="1133364"/>
    <lineage>
        <taxon>Bacteria</taxon>
        <taxon>Bacillati</taxon>
        <taxon>Bacillota</taxon>
        <taxon>Bacilli</taxon>
        <taxon>Bacillales</taxon>
        <taxon>Paenibacillaceae</taxon>
        <taxon>Paenibacillus</taxon>
    </lineage>
</organism>
<dbReference type="Pfam" id="PF14398">
    <property type="entry name" value="ATPgrasp_YheCD"/>
    <property type="match status" value="1"/>
</dbReference>
<dbReference type="SUPFAM" id="SSF56059">
    <property type="entry name" value="Glutathione synthetase ATP-binding domain-like"/>
    <property type="match status" value="1"/>
</dbReference>
<name>A0ABW3UWC6_9BACL</name>
<reference evidence="2" key="1">
    <citation type="journal article" date="2019" name="Int. J. Syst. Evol. Microbiol.">
        <title>The Global Catalogue of Microorganisms (GCM) 10K type strain sequencing project: providing services to taxonomists for standard genome sequencing and annotation.</title>
        <authorList>
            <consortium name="The Broad Institute Genomics Platform"/>
            <consortium name="The Broad Institute Genome Sequencing Center for Infectious Disease"/>
            <person name="Wu L."/>
            <person name="Ma J."/>
        </authorList>
    </citation>
    <scope>NUCLEOTIDE SEQUENCE [LARGE SCALE GENOMIC DNA]</scope>
    <source>
        <strain evidence="2">CCUG 53270</strain>
    </source>
</reference>
<gene>
    <name evidence="1" type="ORF">ACFQ4B_31075</name>
</gene>
<dbReference type="EMBL" id="JBHTLU010000046">
    <property type="protein sequence ID" value="MFD1224559.1"/>
    <property type="molecule type" value="Genomic_DNA"/>
</dbReference>
<keyword evidence="2" id="KW-1185">Reference proteome</keyword>
<evidence type="ECO:0000313" key="2">
    <source>
        <dbReference type="Proteomes" id="UP001597180"/>
    </source>
</evidence>
<comment type="caution">
    <text evidence="1">The sequence shown here is derived from an EMBL/GenBank/DDBJ whole genome shotgun (WGS) entry which is preliminary data.</text>
</comment>
<proteinExistence type="predicted"/>